<protein>
    <submittedName>
        <fullName evidence="3">Uncharacterized protein</fullName>
    </submittedName>
</protein>
<keyword evidence="2" id="KW-0472">Membrane</keyword>
<evidence type="ECO:0000313" key="4">
    <source>
        <dbReference type="Proteomes" id="UP000245771"/>
    </source>
</evidence>
<feature type="transmembrane region" description="Helical" evidence="2">
    <location>
        <begin position="658"/>
        <end position="678"/>
    </location>
</feature>
<evidence type="ECO:0000256" key="1">
    <source>
        <dbReference type="SAM" id="MobiDB-lite"/>
    </source>
</evidence>
<feature type="compositionally biased region" description="Basic and acidic residues" evidence="1">
    <location>
        <begin position="326"/>
        <end position="338"/>
    </location>
</feature>
<feature type="region of interest" description="Disordered" evidence="1">
    <location>
        <begin position="298"/>
        <end position="397"/>
    </location>
</feature>
<feature type="region of interest" description="Disordered" evidence="1">
    <location>
        <begin position="679"/>
        <end position="718"/>
    </location>
</feature>
<dbReference type="GeneID" id="37022625"/>
<feature type="compositionally biased region" description="Low complexity" evidence="1">
    <location>
        <begin position="366"/>
        <end position="379"/>
    </location>
</feature>
<gene>
    <name evidence="3" type="ORF">FA14DRAFT_178393</name>
</gene>
<feature type="compositionally biased region" description="Polar residues" evidence="1">
    <location>
        <begin position="238"/>
        <end position="249"/>
    </location>
</feature>
<accession>A0A316VHM7</accession>
<feature type="compositionally biased region" description="Basic and acidic residues" evidence="1">
    <location>
        <begin position="485"/>
        <end position="496"/>
    </location>
</feature>
<feature type="compositionally biased region" description="Low complexity" evidence="1">
    <location>
        <begin position="769"/>
        <end position="780"/>
    </location>
</feature>
<feature type="compositionally biased region" description="Polar residues" evidence="1">
    <location>
        <begin position="443"/>
        <end position="452"/>
    </location>
</feature>
<keyword evidence="2" id="KW-1133">Transmembrane helix</keyword>
<name>A0A316VHM7_9BASI</name>
<dbReference type="OrthoDB" id="3367059at2759"/>
<feature type="compositionally biased region" description="Basic and acidic residues" evidence="1">
    <location>
        <begin position="116"/>
        <end position="125"/>
    </location>
</feature>
<feature type="compositionally biased region" description="Low complexity" evidence="1">
    <location>
        <begin position="812"/>
        <end position="822"/>
    </location>
</feature>
<feature type="compositionally biased region" description="Low complexity" evidence="1">
    <location>
        <begin position="180"/>
        <end position="212"/>
    </location>
</feature>
<feature type="compositionally biased region" description="Low complexity" evidence="1">
    <location>
        <begin position="14"/>
        <end position="29"/>
    </location>
</feature>
<feature type="compositionally biased region" description="Low complexity" evidence="1">
    <location>
        <begin position="497"/>
        <end position="507"/>
    </location>
</feature>
<dbReference type="RefSeq" id="XP_025355307.1">
    <property type="nucleotide sequence ID" value="XM_025500844.1"/>
</dbReference>
<proteinExistence type="predicted"/>
<feature type="region of interest" description="Disordered" evidence="1">
    <location>
        <begin position="1"/>
        <end position="47"/>
    </location>
</feature>
<evidence type="ECO:0000256" key="2">
    <source>
        <dbReference type="SAM" id="Phobius"/>
    </source>
</evidence>
<dbReference type="InParanoid" id="A0A316VHM7"/>
<keyword evidence="2" id="KW-0812">Transmembrane</keyword>
<dbReference type="STRING" id="1280837.A0A316VHM7"/>
<feature type="compositionally biased region" description="Low complexity" evidence="1">
    <location>
        <begin position="301"/>
        <end position="315"/>
    </location>
</feature>
<feature type="transmembrane region" description="Helical" evidence="2">
    <location>
        <begin position="724"/>
        <end position="745"/>
    </location>
</feature>
<sequence>MSARAYQEYPKRGSSSFSSSSSYPKWTSSFEQTANKRHPNTTTTNDHLSYLVEQPYYQGQYSEMPISRAAKRLAALTQLEGNTTNEERNDWWENVLPPGQLVDRLKRTQSNPSTSHLEEADDGPRHSRKSILRSSNDGKKVKQHSSNTLPRSASSTMVDDHSSSMYLSPPSQGMRAGTWSSQSSSYGSYPTPSTRSSISVGEMSSSSSSNDESPSERRSPILGEDWSSMLHGFGDRSSGATSPTSITRSKTNRRRRFIGSDDGTGLGVTIRGAKGSVVDLDERLRQWNNGVPFTNAERLRSSSSAASLRPFPSSRQSRSGSLLYDTPEHSSAEEDHHGSYYGNQRFPRTSSTRTSDTVRESIRTKAASLASAPSSRRSSITAGHHGNTQSYNPSRRVSFSQEVEVVQSNDVKKVQTIGRAHGRSMSTLSDKHGMGYKPIATPQARTHASNLRAQEAVPPTRGKRSTCYSAPTSPRMAAAQFAAAEAKERSSRRLSRETTPTSSGRSTPRTRSRRNSINEEEDADVARLAVLSNSLGVAHTQLSSARSLAMALTRQLSAPLRPFFHLTLLVSISSVAFVALASFLFAGYMCTVWDDVNSRGKSLQNNVTSARKTLESRVQWTRTLLGISSSEEKAGTEQTNVNEPEPVKPADNKTQSALVRFVFALPIAVAQSLIPSVVGNKDSHSTHTTSAPPGAKRPQSTRRAGRTDTNAFNTLPPRPPLSSLLPSIAFTIVIAFGAGLASFFANRAAAPASAGDTPHPSVSASGRNAASGSQASIAASSRRHGHHRFDSSSSSRMSVPVQPSAHARQRSSHSISESTNSSGRKSPYSWQEGVSAFS</sequence>
<feature type="region of interest" description="Disordered" evidence="1">
    <location>
        <begin position="442"/>
        <end position="520"/>
    </location>
</feature>
<reference evidence="3 4" key="1">
    <citation type="journal article" date="2018" name="Mol. Biol. Evol.">
        <title>Broad Genomic Sampling Reveals a Smut Pathogenic Ancestry of the Fungal Clade Ustilaginomycotina.</title>
        <authorList>
            <person name="Kijpornyongpan T."/>
            <person name="Mondo S.J."/>
            <person name="Barry K."/>
            <person name="Sandor L."/>
            <person name="Lee J."/>
            <person name="Lipzen A."/>
            <person name="Pangilinan J."/>
            <person name="LaButti K."/>
            <person name="Hainaut M."/>
            <person name="Henrissat B."/>
            <person name="Grigoriev I.V."/>
            <person name="Spatafora J.W."/>
            <person name="Aime M.C."/>
        </authorList>
    </citation>
    <scope>NUCLEOTIDE SEQUENCE [LARGE SCALE GENOMIC DNA]</scope>
    <source>
        <strain evidence="3 4">MCA 3882</strain>
    </source>
</reference>
<dbReference type="EMBL" id="KZ819603">
    <property type="protein sequence ID" value="PWN35005.1"/>
    <property type="molecule type" value="Genomic_DNA"/>
</dbReference>
<dbReference type="Proteomes" id="UP000245771">
    <property type="component" value="Unassembled WGS sequence"/>
</dbReference>
<dbReference type="AlphaFoldDB" id="A0A316VHM7"/>
<feature type="compositionally biased region" description="Polar residues" evidence="1">
    <location>
        <begin position="144"/>
        <end position="171"/>
    </location>
</feature>
<feature type="region of interest" description="Disordered" evidence="1">
    <location>
        <begin position="629"/>
        <end position="651"/>
    </location>
</feature>
<keyword evidence="4" id="KW-1185">Reference proteome</keyword>
<organism evidence="3 4">
    <name type="scientific">Meira miltonrushii</name>
    <dbReference type="NCBI Taxonomy" id="1280837"/>
    <lineage>
        <taxon>Eukaryota</taxon>
        <taxon>Fungi</taxon>
        <taxon>Dikarya</taxon>
        <taxon>Basidiomycota</taxon>
        <taxon>Ustilaginomycotina</taxon>
        <taxon>Exobasidiomycetes</taxon>
        <taxon>Exobasidiales</taxon>
        <taxon>Brachybasidiaceae</taxon>
        <taxon>Meira</taxon>
    </lineage>
</organism>
<feature type="region of interest" description="Disordered" evidence="1">
    <location>
        <begin position="751"/>
        <end position="838"/>
    </location>
</feature>
<feature type="region of interest" description="Disordered" evidence="1">
    <location>
        <begin position="109"/>
        <end position="267"/>
    </location>
</feature>
<feature type="transmembrane region" description="Helical" evidence="2">
    <location>
        <begin position="563"/>
        <end position="589"/>
    </location>
</feature>
<feature type="compositionally biased region" description="Low complexity" evidence="1">
    <location>
        <begin position="345"/>
        <end position="355"/>
    </location>
</feature>
<evidence type="ECO:0000313" key="3">
    <source>
        <dbReference type="EMBL" id="PWN35005.1"/>
    </source>
</evidence>